<accession>A0A1U7V382</accession>
<evidence type="ECO:0000313" key="2">
    <source>
        <dbReference type="Proteomes" id="UP000189701"/>
    </source>
</evidence>
<organism evidence="2 3">
    <name type="scientific">Nicotiana sylvestris</name>
    <name type="common">Wood tobacco</name>
    <name type="synonym">South American tobacco</name>
    <dbReference type="NCBI Taxonomy" id="4096"/>
    <lineage>
        <taxon>Eukaryota</taxon>
        <taxon>Viridiplantae</taxon>
        <taxon>Streptophyta</taxon>
        <taxon>Embryophyta</taxon>
        <taxon>Tracheophyta</taxon>
        <taxon>Spermatophyta</taxon>
        <taxon>Magnoliopsida</taxon>
        <taxon>eudicotyledons</taxon>
        <taxon>Gunneridae</taxon>
        <taxon>Pentapetalae</taxon>
        <taxon>asterids</taxon>
        <taxon>lamiids</taxon>
        <taxon>Solanales</taxon>
        <taxon>Solanaceae</taxon>
        <taxon>Nicotianoideae</taxon>
        <taxon>Nicotianeae</taxon>
        <taxon>Nicotiana</taxon>
    </lineage>
</organism>
<feature type="domain" description="Reverse transcriptase" evidence="1">
    <location>
        <begin position="45"/>
        <end position="169"/>
    </location>
</feature>
<dbReference type="AlphaFoldDB" id="A0A1U7V382"/>
<gene>
    <name evidence="3" type="primary">LOC104213110</name>
</gene>
<keyword evidence="2" id="KW-1185">Reference proteome</keyword>
<dbReference type="RefSeq" id="XP_009760843.1">
    <property type="nucleotide sequence ID" value="XM_009762541.1"/>
</dbReference>
<evidence type="ECO:0000313" key="3">
    <source>
        <dbReference type="RefSeq" id="XP_009760843.1"/>
    </source>
</evidence>
<protein>
    <submittedName>
        <fullName evidence="3">Uncharacterized protein LOC104213110</fullName>
    </submittedName>
</protein>
<dbReference type="Proteomes" id="UP000189701">
    <property type="component" value="Unplaced"/>
</dbReference>
<evidence type="ECO:0000259" key="1">
    <source>
        <dbReference type="Pfam" id="PF00078"/>
    </source>
</evidence>
<proteinExistence type="predicted"/>
<dbReference type="PANTHER" id="PTHR33116:SF66">
    <property type="entry name" value="REVERSE TRANSCRIPTASE ZINC-BINDING DOMAIN-CONTAINING PROTEIN"/>
    <property type="match status" value="1"/>
</dbReference>
<dbReference type="Pfam" id="PF00078">
    <property type="entry name" value="RVT_1"/>
    <property type="match status" value="1"/>
</dbReference>
<dbReference type="InterPro" id="IPR000477">
    <property type="entry name" value="RT_dom"/>
</dbReference>
<dbReference type="STRING" id="4096.A0A1U7V382"/>
<dbReference type="eggNOG" id="KOG1075">
    <property type="taxonomic scope" value="Eukaryota"/>
</dbReference>
<name>A0A1U7V382_NICSY</name>
<reference evidence="3" key="2">
    <citation type="submission" date="2025-08" db="UniProtKB">
        <authorList>
            <consortium name="RefSeq"/>
        </authorList>
    </citation>
    <scope>IDENTIFICATION</scope>
    <source>
        <tissue evidence="3">Leaf</tissue>
    </source>
</reference>
<dbReference type="PANTHER" id="PTHR33116">
    <property type="entry name" value="REVERSE TRANSCRIPTASE ZINC-BINDING DOMAIN-CONTAINING PROTEIN-RELATED-RELATED"/>
    <property type="match status" value="1"/>
</dbReference>
<reference evidence="2" key="1">
    <citation type="journal article" date="2013" name="Genome Biol.">
        <title>Reference genomes and transcriptomes of Nicotiana sylvestris and Nicotiana tomentosiformis.</title>
        <authorList>
            <person name="Sierro N."/>
            <person name="Battey J.N."/>
            <person name="Ouadi S."/>
            <person name="Bovet L."/>
            <person name="Goepfert S."/>
            <person name="Bakaher N."/>
            <person name="Peitsch M.C."/>
            <person name="Ivanov N.V."/>
        </authorList>
    </citation>
    <scope>NUCLEOTIDE SEQUENCE [LARGE SCALE GENOMIC DNA]</scope>
</reference>
<sequence length="436" mass="50197">MKERSQRKQIMELNSLSGAKLLTDPKELRDDIVSFYKGLMGTSSPSLKAIDKVTMSKKISDNIFLAQELVKSYTRKKISPRCMIKIDLQKAYDAVEWIFLEQVLDEIGFPRQFTMWTLECVKTVNYSILVNGESTAQFDAAKGLRHGDPISPFLFALAMKYLSRKLNELKGNKEFKYQPKCSKLAMLIYHDFKLTKRRAPFILEESLGSFKIKSYILATIDQQNGSQNLILDCKELSYAGRSQLIQTVLFGIQAYWSQLFVIPSKILSTIEAYCRGYLWSGTNTITRKALIAWDKVCTPKSMGGLGLLNIRQWNKVAIAKASWDIEHKADRLWIRGLHAYYIKNQQFSQVPIPQQAGWMVRKIFKGRETMTLIQDIKTGSLIKQIYLKLIGDNERITWKTLRFGNDARPKAQFTVWLQMYGKLMIVDRLASWGDKC</sequence>